<name>A0A316XDY9_9FLAO</name>
<reference evidence="2 3" key="1">
    <citation type="submission" date="2018-04" db="EMBL/GenBank/DDBJ databases">
        <title>Draft Genome Sequence of Phosphate-Solubilizing Chryseobacterium sp. ISE14 that is a Biocontrol and Plant Growth-Promoting Rhizobacterium Isolated from Cucumber.</title>
        <authorList>
            <person name="Jeong J.-J."/>
            <person name="Sang M.K."/>
            <person name="Choi I.-G."/>
            <person name="Kim K.D."/>
        </authorList>
    </citation>
    <scope>NUCLEOTIDE SEQUENCE [LARGE SCALE GENOMIC DNA]</scope>
    <source>
        <strain evidence="2 3">ISE14</strain>
    </source>
</reference>
<feature type="region of interest" description="Disordered" evidence="1">
    <location>
        <begin position="1"/>
        <end position="21"/>
    </location>
</feature>
<keyword evidence="3" id="KW-1185">Reference proteome</keyword>
<organism evidence="2 3">
    <name type="scientific">Chryseobacterium phosphatilyticum</name>
    <dbReference type="NCBI Taxonomy" id="475075"/>
    <lineage>
        <taxon>Bacteria</taxon>
        <taxon>Pseudomonadati</taxon>
        <taxon>Bacteroidota</taxon>
        <taxon>Flavobacteriia</taxon>
        <taxon>Flavobacteriales</taxon>
        <taxon>Weeksellaceae</taxon>
        <taxon>Chryseobacterium group</taxon>
        <taxon>Chryseobacterium</taxon>
    </lineage>
</organism>
<dbReference type="Proteomes" id="UP000236594">
    <property type="component" value="Unassembled WGS sequence"/>
</dbReference>
<dbReference type="AlphaFoldDB" id="A0A316XDY9"/>
<proteinExistence type="predicted"/>
<dbReference type="EMBL" id="PPED02000002">
    <property type="protein sequence ID" value="PWN70433.1"/>
    <property type="molecule type" value="Genomic_DNA"/>
</dbReference>
<comment type="caution">
    <text evidence="2">The sequence shown here is derived from an EMBL/GenBank/DDBJ whole genome shotgun (WGS) entry which is preliminary data.</text>
</comment>
<gene>
    <name evidence="2" type="ORF">C1631_010695</name>
</gene>
<accession>A0A316XDY9</accession>
<protein>
    <submittedName>
        <fullName evidence="2">Uncharacterized protein</fullName>
    </submittedName>
</protein>
<evidence type="ECO:0000313" key="2">
    <source>
        <dbReference type="EMBL" id="PWN70433.1"/>
    </source>
</evidence>
<feature type="compositionally biased region" description="Basic and acidic residues" evidence="1">
    <location>
        <begin position="1"/>
        <end position="14"/>
    </location>
</feature>
<sequence length="59" mass="6993">MRVENEKLKIENGKNTENNFQNPIFPPACPLHKNNSISHYYFSTFNFRFSIQTPIFVKT</sequence>
<evidence type="ECO:0000313" key="3">
    <source>
        <dbReference type="Proteomes" id="UP000236594"/>
    </source>
</evidence>
<evidence type="ECO:0000256" key="1">
    <source>
        <dbReference type="SAM" id="MobiDB-lite"/>
    </source>
</evidence>